<dbReference type="EMBL" id="OX395138">
    <property type="protein sequence ID" value="CAI5791236.1"/>
    <property type="molecule type" value="Genomic_DNA"/>
</dbReference>
<dbReference type="PRINTS" id="PR00624">
    <property type="entry name" value="HISTONEH5"/>
</dbReference>
<dbReference type="GO" id="GO:0006334">
    <property type="term" value="P:nucleosome assembly"/>
    <property type="evidence" value="ECO:0007669"/>
    <property type="project" value="InterPro"/>
</dbReference>
<name>A0AA35L8F0_9SAUR</name>
<sequence length="135" mass="14483">MMELLVQVASTCRLPQTALQKVLVAGSYDVDKNSCFKNLMSQGMLVQSSSTGTLGSFRLSKDQASTLEGKKKAVAQKPTGVAKPVKGSPKKAVKKPKASQAKKVATKSQAKVEAVEPKMPKAKMAKLKRVVPKRK</sequence>
<accession>A0AA35L8F0</accession>
<dbReference type="GO" id="GO:0030527">
    <property type="term" value="F:structural constituent of chromatin"/>
    <property type="evidence" value="ECO:0007669"/>
    <property type="project" value="InterPro"/>
</dbReference>
<dbReference type="GO" id="GO:0000786">
    <property type="term" value="C:nucleosome"/>
    <property type="evidence" value="ECO:0007669"/>
    <property type="project" value="InterPro"/>
</dbReference>
<gene>
    <name evidence="2" type="ORF">PODLI_1B004292</name>
</gene>
<dbReference type="AlphaFoldDB" id="A0AA35L8F0"/>
<feature type="region of interest" description="Disordered" evidence="1">
    <location>
        <begin position="68"/>
        <end position="117"/>
    </location>
</feature>
<evidence type="ECO:0000313" key="3">
    <source>
        <dbReference type="Proteomes" id="UP001178461"/>
    </source>
</evidence>
<dbReference type="GO" id="GO:0003677">
    <property type="term" value="F:DNA binding"/>
    <property type="evidence" value="ECO:0007669"/>
    <property type="project" value="InterPro"/>
</dbReference>
<protein>
    <submittedName>
        <fullName evidence="2">---NA</fullName>
    </submittedName>
</protein>
<evidence type="ECO:0000313" key="2">
    <source>
        <dbReference type="EMBL" id="CAI5791236.1"/>
    </source>
</evidence>
<proteinExistence type="predicted"/>
<keyword evidence="3" id="KW-1185">Reference proteome</keyword>
<organism evidence="2 3">
    <name type="scientific">Podarcis lilfordi</name>
    <name type="common">Lilford's wall lizard</name>
    <dbReference type="NCBI Taxonomy" id="74358"/>
    <lineage>
        <taxon>Eukaryota</taxon>
        <taxon>Metazoa</taxon>
        <taxon>Chordata</taxon>
        <taxon>Craniata</taxon>
        <taxon>Vertebrata</taxon>
        <taxon>Euteleostomi</taxon>
        <taxon>Lepidosauria</taxon>
        <taxon>Squamata</taxon>
        <taxon>Bifurcata</taxon>
        <taxon>Unidentata</taxon>
        <taxon>Episquamata</taxon>
        <taxon>Laterata</taxon>
        <taxon>Lacertibaenia</taxon>
        <taxon>Lacertidae</taxon>
        <taxon>Podarcis</taxon>
    </lineage>
</organism>
<dbReference type="InterPro" id="IPR005819">
    <property type="entry name" value="H1/H5"/>
</dbReference>
<dbReference type="Proteomes" id="UP001178461">
    <property type="component" value="Chromosome 13"/>
</dbReference>
<feature type="compositionally biased region" description="Basic residues" evidence="1">
    <location>
        <begin position="88"/>
        <end position="97"/>
    </location>
</feature>
<evidence type="ECO:0000256" key="1">
    <source>
        <dbReference type="SAM" id="MobiDB-lite"/>
    </source>
</evidence>
<reference evidence="2" key="1">
    <citation type="submission" date="2022-12" db="EMBL/GenBank/DDBJ databases">
        <authorList>
            <person name="Alioto T."/>
            <person name="Alioto T."/>
            <person name="Gomez Garrido J."/>
        </authorList>
    </citation>
    <scope>NUCLEOTIDE SEQUENCE</scope>
</reference>